<organism evidence="3 4">
    <name type="scientific">Streptosporangium longisporum</name>
    <dbReference type="NCBI Taxonomy" id="46187"/>
    <lineage>
        <taxon>Bacteria</taxon>
        <taxon>Bacillati</taxon>
        <taxon>Actinomycetota</taxon>
        <taxon>Actinomycetes</taxon>
        <taxon>Streptosporangiales</taxon>
        <taxon>Streptosporangiaceae</taxon>
        <taxon>Streptosporangium</taxon>
    </lineage>
</organism>
<evidence type="ECO:0000256" key="1">
    <source>
        <dbReference type="ARBA" id="ARBA00023002"/>
    </source>
</evidence>
<name>A0ABP6K6M7_9ACTN</name>
<dbReference type="InterPro" id="IPR050791">
    <property type="entry name" value="Aldo-Keto_reductase"/>
</dbReference>
<keyword evidence="4" id="KW-1185">Reference proteome</keyword>
<evidence type="ECO:0000313" key="3">
    <source>
        <dbReference type="EMBL" id="GAA2986526.1"/>
    </source>
</evidence>
<dbReference type="Proteomes" id="UP001499930">
    <property type="component" value="Unassembled WGS sequence"/>
</dbReference>
<dbReference type="InterPro" id="IPR020471">
    <property type="entry name" value="AKR"/>
</dbReference>
<dbReference type="CDD" id="cd19076">
    <property type="entry name" value="AKR_AKR13A_13D"/>
    <property type="match status" value="1"/>
</dbReference>
<dbReference type="InterPro" id="IPR036812">
    <property type="entry name" value="NAD(P)_OxRdtase_dom_sf"/>
</dbReference>
<dbReference type="EMBL" id="BAAAWD010000002">
    <property type="protein sequence ID" value="GAA2986526.1"/>
    <property type="molecule type" value="Genomic_DNA"/>
</dbReference>
<sequence length="326" mass="35087">MRHVSLGGLEVSRIGLGAMTMAGTYTSGGGLDDAESIRTVHRALELGVTHIDTAEIYGPFHSEEVVGRAIKGRRDQVVVATKFGLVSHSGGGPGVTDSSAANVRAAVEGSLRRLGTDRIDLYYQHRVDPNTPIEETVGALADLVAEGKVVHIGLSEAGPATIRRAHAVHPLAALQTEYSLWTRDPEDELLPLLRELGVGFVPYSPLGHGFLTGRIRTPDDIPDDDWRKTNPRFTGENFRRNLRVVEEVEAIAAEAGATPAQIALAWLLTRGDDIAPIPGTRRVARVEENTAADTVDLTPGQLERLDNLTPAAGERHDETNMAAVDR</sequence>
<dbReference type="SUPFAM" id="SSF51430">
    <property type="entry name" value="NAD(P)-linked oxidoreductase"/>
    <property type="match status" value="1"/>
</dbReference>
<keyword evidence="1" id="KW-0560">Oxidoreductase</keyword>
<gene>
    <name evidence="3" type="ORF">GCM10017559_02720</name>
</gene>
<dbReference type="PANTHER" id="PTHR43625">
    <property type="entry name" value="AFLATOXIN B1 ALDEHYDE REDUCTASE"/>
    <property type="match status" value="1"/>
</dbReference>
<protein>
    <submittedName>
        <fullName evidence="3">Aldo/keto reductase</fullName>
    </submittedName>
</protein>
<comment type="caution">
    <text evidence="3">The sequence shown here is derived from an EMBL/GenBank/DDBJ whole genome shotgun (WGS) entry which is preliminary data.</text>
</comment>
<dbReference type="PRINTS" id="PR00069">
    <property type="entry name" value="ALDKETRDTASE"/>
</dbReference>
<dbReference type="PANTHER" id="PTHR43625:SF40">
    <property type="entry name" value="ALDO-KETO REDUCTASE YAKC [NADP(+)]"/>
    <property type="match status" value="1"/>
</dbReference>
<evidence type="ECO:0000313" key="4">
    <source>
        <dbReference type="Proteomes" id="UP001499930"/>
    </source>
</evidence>
<dbReference type="Gene3D" id="3.20.20.100">
    <property type="entry name" value="NADP-dependent oxidoreductase domain"/>
    <property type="match status" value="1"/>
</dbReference>
<accession>A0ABP6K6M7</accession>
<feature type="domain" description="NADP-dependent oxidoreductase" evidence="2">
    <location>
        <begin position="13"/>
        <end position="308"/>
    </location>
</feature>
<dbReference type="RefSeq" id="WP_344887083.1">
    <property type="nucleotide sequence ID" value="NZ_BAAAWD010000002.1"/>
</dbReference>
<reference evidence="4" key="1">
    <citation type="journal article" date="2019" name="Int. J. Syst. Evol. Microbiol.">
        <title>The Global Catalogue of Microorganisms (GCM) 10K type strain sequencing project: providing services to taxonomists for standard genome sequencing and annotation.</title>
        <authorList>
            <consortium name="The Broad Institute Genomics Platform"/>
            <consortium name="The Broad Institute Genome Sequencing Center for Infectious Disease"/>
            <person name="Wu L."/>
            <person name="Ma J."/>
        </authorList>
    </citation>
    <scope>NUCLEOTIDE SEQUENCE [LARGE SCALE GENOMIC DNA]</scope>
    <source>
        <strain evidence="4">JCM 3106</strain>
    </source>
</reference>
<proteinExistence type="predicted"/>
<evidence type="ECO:0000259" key="2">
    <source>
        <dbReference type="Pfam" id="PF00248"/>
    </source>
</evidence>
<dbReference type="InterPro" id="IPR023210">
    <property type="entry name" value="NADP_OxRdtase_dom"/>
</dbReference>
<dbReference type="Pfam" id="PF00248">
    <property type="entry name" value="Aldo_ket_red"/>
    <property type="match status" value="1"/>
</dbReference>